<reference evidence="2 3" key="1">
    <citation type="journal article" date="2018" name="Sci. Rep.">
        <title>Comparative genomics provides insights into the lifestyle and reveals functional heterogeneity of dark septate endophytic fungi.</title>
        <authorList>
            <person name="Knapp D.G."/>
            <person name="Nemeth J.B."/>
            <person name="Barry K."/>
            <person name="Hainaut M."/>
            <person name="Henrissat B."/>
            <person name="Johnson J."/>
            <person name="Kuo A."/>
            <person name="Lim J.H.P."/>
            <person name="Lipzen A."/>
            <person name="Nolan M."/>
            <person name="Ohm R.A."/>
            <person name="Tamas L."/>
            <person name="Grigoriev I.V."/>
            <person name="Spatafora J.W."/>
            <person name="Nagy L.G."/>
            <person name="Kovacs G.M."/>
        </authorList>
    </citation>
    <scope>NUCLEOTIDE SEQUENCE [LARGE SCALE GENOMIC DNA]</scope>
    <source>
        <strain evidence="2 3">DSE2036</strain>
    </source>
</reference>
<dbReference type="AlphaFoldDB" id="A0A2V1DTE7"/>
<evidence type="ECO:0000256" key="1">
    <source>
        <dbReference type="SAM" id="MobiDB-lite"/>
    </source>
</evidence>
<dbReference type="EMBL" id="KZ805361">
    <property type="protein sequence ID" value="PVI01172.1"/>
    <property type="molecule type" value="Genomic_DNA"/>
</dbReference>
<keyword evidence="3" id="KW-1185">Reference proteome</keyword>
<name>A0A2V1DTE7_9PLEO</name>
<accession>A0A2V1DTE7</accession>
<organism evidence="2 3">
    <name type="scientific">Periconia macrospinosa</name>
    <dbReference type="NCBI Taxonomy" id="97972"/>
    <lineage>
        <taxon>Eukaryota</taxon>
        <taxon>Fungi</taxon>
        <taxon>Dikarya</taxon>
        <taxon>Ascomycota</taxon>
        <taxon>Pezizomycotina</taxon>
        <taxon>Dothideomycetes</taxon>
        <taxon>Pleosporomycetidae</taxon>
        <taxon>Pleosporales</taxon>
        <taxon>Massarineae</taxon>
        <taxon>Periconiaceae</taxon>
        <taxon>Periconia</taxon>
    </lineage>
</organism>
<dbReference type="Proteomes" id="UP000244855">
    <property type="component" value="Unassembled WGS sequence"/>
</dbReference>
<proteinExistence type="predicted"/>
<evidence type="ECO:0000313" key="3">
    <source>
        <dbReference type="Proteomes" id="UP000244855"/>
    </source>
</evidence>
<protein>
    <submittedName>
        <fullName evidence="2">Uncharacterized protein</fullName>
    </submittedName>
</protein>
<feature type="region of interest" description="Disordered" evidence="1">
    <location>
        <begin position="1"/>
        <end position="77"/>
    </location>
</feature>
<sequence length="77" mass="8316">MLSSNSLGIKPLPSRSKKAELQNFFTDDDGDALPSPFAPPSRETSRKAQPPPVPPSTNGRKRTKILGLCRPPLLPPP</sequence>
<gene>
    <name evidence="2" type="ORF">DM02DRAFT_362502</name>
</gene>
<evidence type="ECO:0000313" key="2">
    <source>
        <dbReference type="EMBL" id="PVI01172.1"/>
    </source>
</evidence>